<evidence type="ECO:0000256" key="1">
    <source>
        <dbReference type="ARBA" id="ARBA00022723"/>
    </source>
</evidence>
<keyword evidence="4" id="KW-0804">Transcription</keyword>
<dbReference type="EMBL" id="CBTN010000028">
    <property type="protein sequence ID" value="CDH55273.1"/>
    <property type="molecule type" value="Genomic_DNA"/>
</dbReference>
<dbReference type="GO" id="GO:0005634">
    <property type="term" value="C:nucleus"/>
    <property type="evidence" value="ECO:0007669"/>
    <property type="project" value="TreeGrafter"/>
</dbReference>
<dbReference type="Gene3D" id="4.10.240.10">
    <property type="entry name" value="Zn(2)-C6 fungal-type DNA-binding domain"/>
    <property type="match status" value="1"/>
</dbReference>
<dbReference type="SMART" id="SM00066">
    <property type="entry name" value="GAL4"/>
    <property type="match status" value="1"/>
</dbReference>
<feature type="compositionally biased region" description="Low complexity" evidence="6">
    <location>
        <begin position="164"/>
        <end position="181"/>
    </location>
</feature>
<dbReference type="PANTHER" id="PTHR47424:SF3">
    <property type="entry name" value="REGULATORY PROTEIN GAL4"/>
    <property type="match status" value="1"/>
</dbReference>
<protein>
    <submittedName>
        <fullName evidence="8">C6 transcription factor</fullName>
    </submittedName>
</protein>
<dbReference type="STRING" id="1263082.A0A068RYP1"/>
<feature type="compositionally biased region" description="Polar residues" evidence="6">
    <location>
        <begin position="25"/>
        <end position="35"/>
    </location>
</feature>
<dbReference type="InterPro" id="IPR007219">
    <property type="entry name" value="XnlR_reg_dom"/>
</dbReference>
<keyword evidence="9" id="KW-1185">Reference proteome</keyword>
<feature type="region of interest" description="Disordered" evidence="6">
    <location>
        <begin position="199"/>
        <end position="249"/>
    </location>
</feature>
<evidence type="ECO:0000313" key="9">
    <source>
        <dbReference type="Proteomes" id="UP000027586"/>
    </source>
</evidence>
<dbReference type="InterPro" id="IPR051127">
    <property type="entry name" value="Fungal_SecMet_Regulators"/>
</dbReference>
<evidence type="ECO:0000256" key="4">
    <source>
        <dbReference type="ARBA" id="ARBA00023163"/>
    </source>
</evidence>
<feature type="region of interest" description="Disordered" evidence="6">
    <location>
        <begin position="262"/>
        <end position="285"/>
    </location>
</feature>
<dbReference type="PROSITE" id="PS50048">
    <property type="entry name" value="ZN2_CY6_FUNGAL_2"/>
    <property type="match status" value="1"/>
</dbReference>
<dbReference type="GO" id="GO:0000981">
    <property type="term" value="F:DNA-binding transcription factor activity, RNA polymerase II-specific"/>
    <property type="evidence" value="ECO:0007669"/>
    <property type="project" value="InterPro"/>
</dbReference>
<dbReference type="AlphaFoldDB" id="A0A068RYP1"/>
<keyword evidence="3" id="KW-0238">DNA-binding</keyword>
<evidence type="ECO:0000256" key="3">
    <source>
        <dbReference type="ARBA" id="ARBA00023125"/>
    </source>
</evidence>
<reference evidence="8" key="1">
    <citation type="submission" date="2013-08" db="EMBL/GenBank/DDBJ databases">
        <title>Gene expansion shapes genome architecture in the human pathogen Lichtheimia corymbifera: an evolutionary genomics analysis in the ancient terrestrial Mucorales (Mucoromycotina).</title>
        <authorList>
            <person name="Schwartze V.U."/>
            <person name="Winter S."/>
            <person name="Shelest E."/>
            <person name="Marcet-Houben M."/>
            <person name="Horn F."/>
            <person name="Wehner S."/>
            <person name="Hoffmann K."/>
            <person name="Riege K."/>
            <person name="Sammeth M."/>
            <person name="Nowrousian M."/>
            <person name="Valiante V."/>
            <person name="Linde J."/>
            <person name="Jacobsen I.D."/>
            <person name="Marz M."/>
            <person name="Brakhage A.A."/>
            <person name="Gabaldon T."/>
            <person name="Bocker S."/>
            <person name="Voigt K."/>
        </authorList>
    </citation>
    <scope>NUCLEOTIDE SEQUENCE [LARGE SCALE GENOMIC DNA]</scope>
    <source>
        <strain evidence="8">FSU 9682</strain>
    </source>
</reference>
<dbReference type="InterPro" id="IPR036864">
    <property type="entry name" value="Zn2-C6_fun-type_DNA-bd_sf"/>
</dbReference>
<evidence type="ECO:0000259" key="7">
    <source>
        <dbReference type="PROSITE" id="PS50048"/>
    </source>
</evidence>
<proteinExistence type="predicted"/>
<evidence type="ECO:0000256" key="6">
    <source>
        <dbReference type="SAM" id="MobiDB-lite"/>
    </source>
</evidence>
<feature type="compositionally biased region" description="Low complexity" evidence="6">
    <location>
        <begin position="143"/>
        <end position="154"/>
    </location>
</feature>
<dbReference type="GO" id="GO:0006351">
    <property type="term" value="P:DNA-templated transcription"/>
    <property type="evidence" value="ECO:0007669"/>
    <property type="project" value="InterPro"/>
</dbReference>
<dbReference type="OrthoDB" id="424974at2759"/>
<dbReference type="GO" id="GO:0008270">
    <property type="term" value="F:zinc ion binding"/>
    <property type="evidence" value="ECO:0007669"/>
    <property type="project" value="InterPro"/>
</dbReference>
<dbReference type="Pfam" id="PF00172">
    <property type="entry name" value="Zn_clus"/>
    <property type="match status" value="1"/>
</dbReference>
<gene>
    <name evidence="8" type="ORF">LCOR_06429.1</name>
</gene>
<dbReference type="CDD" id="cd12148">
    <property type="entry name" value="fungal_TF_MHR"/>
    <property type="match status" value="1"/>
</dbReference>
<feature type="region of interest" description="Disordered" evidence="6">
    <location>
        <begin position="299"/>
        <end position="338"/>
    </location>
</feature>
<keyword evidence="1" id="KW-0479">Metal-binding</keyword>
<evidence type="ECO:0000256" key="2">
    <source>
        <dbReference type="ARBA" id="ARBA00023015"/>
    </source>
</evidence>
<evidence type="ECO:0000256" key="5">
    <source>
        <dbReference type="ARBA" id="ARBA00023242"/>
    </source>
</evidence>
<organism evidence="8 9">
    <name type="scientific">Lichtheimia corymbifera JMRC:FSU:9682</name>
    <dbReference type="NCBI Taxonomy" id="1263082"/>
    <lineage>
        <taxon>Eukaryota</taxon>
        <taxon>Fungi</taxon>
        <taxon>Fungi incertae sedis</taxon>
        <taxon>Mucoromycota</taxon>
        <taxon>Mucoromycotina</taxon>
        <taxon>Mucoromycetes</taxon>
        <taxon>Mucorales</taxon>
        <taxon>Lichtheimiaceae</taxon>
        <taxon>Lichtheimia</taxon>
    </lineage>
</organism>
<dbReference type="Proteomes" id="UP000027586">
    <property type="component" value="Unassembled WGS sequence"/>
</dbReference>
<feature type="domain" description="Zn(2)-C6 fungal-type" evidence="7">
    <location>
        <begin position="69"/>
        <end position="102"/>
    </location>
</feature>
<feature type="compositionally biased region" description="Basic and acidic residues" evidence="6">
    <location>
        <begin position="299"/>
        <end position="310"/>
    </location>
</feature>
<dbReference type="CDD" id="cd00067">
    <property type="entry name" value="GAL4"/>
    <property type="match status" value="1"/>
</dbReference>
<dbReference type="SUPFAM" id="SSF57701">
    <property type="entry name" value="Zn2/Cys6 DNA-binding domain"/>
    <property type="match status" value="1"/>
</dbReference>
<accession>A0A068RYP1</accession>
<sequence>MDPSTPRIAMQPIRPLPPMLPAQTAHYQSPTSQVESPSPAPPPPPQQPQQPSSSPNKSRPTKRQKVSLACQECRDRKIKCDGARPTCGPCVKKKKPEGTCVYEPERARRGVKSQYVQLLENKVRELENAMRQDKGESFSVEKNPSLSINNLTSPSNPPTPLPPTTSTQHEQQTSSSIPSDSNSHHQDILLDGSITLHPATSLPNDLNPTIRNSAPESNVRGSYTTNEQWHSPSVTAPSPPPPPQSQSLLRDTPEVDAMGAFTGSFERSDNNDGDGNRQGYFGSSSAMSFMRQVREVIDKKTTSSPDDHHEQQRRHSRQYSLSSKSSRNTSSADGAGNHAPARSYSICHDYVLPPRKVADSLIKSYWTYVHTLYPFLHKPSFMRTYSRLWECSEDGVSDRDTGFEYESESDPLFQCILNLVFALGCQLSPEIGETERESSADVFFQRSKKLLHFDILDEGNMKVVQALLLMGQYLQCTKMPARCWIVVGLATRVAQGLGLHRDLHECDRGTSRRHSQQLESQMRKRLWGGCIVLDRVISMAYGRPFMIPVTQDLNLPQVIDDELLTSYPDTPAEQPHDKPSHMSFFVHTLQLYEIMGEILTTLYSNSTKRSSGEGSASDRAANLNGVIKFEMALQSWERALPWFLRLRTYTKDAIYGPLNPDSIHDRILIRQNNVLRARYLHTCILLYRPVFAYFFASEESNHSGDDSGLQKSLFLQSSTTCVNAAQELVDVIHRNIRELLPAWWYNMFYLYTSATVLLMARLFPTIKQAIGEDHLIKSWSRCLECLSQYQSYSGSAQCCYQSLSELDKMAFQSPDDDQANKGMSSIQILGTLPGNIATASESNDTIRRENELPIDQSDPATVTQDQTNGWDFGLQDMSWLGRLPVYTDLEPGLQFNQWMGRFCTDVNNLF</sequence>
<feature type="compositionally biased region" description="Pro residues" evidence="6">
    <location>
        <begin position="38"/>
        <end position="48"/>
    </location>
</feature>
<evidence type="ECO:0000313" key="8">
    <source>
        <dbReference type="EMBL" id="CDH55273.1"/>
    </source>
</evidence>
<dbReference type="PANTHER" id="PTHR47424">
    <property type="entry name" value="REGULATORY PROTEIN GAL4"/>
    <property type="match status" value="1"/>
</dbReference>
<dbReference type="GO" id="GO:0000978">
    <property type="term" value="F:RNA polymerase II cis-regulatory region sequence-specific DNA binding"/>
    <property type="evidence" value="ECO:0007669"/>
    <property type="project" value="TreeGrafter"/>
</dbReference>
<dbReference type="VEuPathDB" id="FungiDB:LCOR_06429.1"/>
<feature type="compositionally biased region" description="Low complexity" evidence="6">
    <location>
        <begin position="318"/>
        <end position="331"/>
    </location>
</feature>
<dbReference type="GO" id="GO:0000435">
    <property type="term" value="P:positive regulation of transcription from RNA polymerase II promoter by galactose"/>
    <property type="evidence" value="ECO:0007669"/>
    <property type="project" value="TreeGrafter"/>
</dbReference>
<name>A0A068RYP1_9FUNG</name>
<dbReference type="SMART" id="SM00906">
    <property type="entry name" value="Fungal_trans"/>
    <property type="match status" value="1"/>
</dbReference>
<comment type="caution">
    <text evidence="8">The sequence shown here is derived from an EMBL/GenBank/DDBJ whole genome shotgun (WGS) entry which is preliminary data.</text>
</comment>
<keyword evidence="2" id="KW-0805">Transcription regulation</keyword>
<feature type="compositionally biased region" description="Polar residues" evidence="6">
    <location>
        <begin position="201"/>
        <end position="230"/>
    </location>
</feature>
<feature type="compositionally biased region" description="Basic and acidic residues" evidence="6">
    <location>
        <begin position="127"/>
        <end position="136"/>
    </location>
</feature>
<keyword evidence="5" id="KW-0539">Nucleus</keyword>
<feature type="region of interest" description="Disordered" evidence="6">
    <location>
        <begin position="1"/>
        <end position="66"/>
    </location>
</feature>
<dbReference type="Pfam" id="PF04082">
    <property type="entry name" value="Fungal_trans"/>
    <property type="match status" value="1"/>
</dbReference>
<dbReference type="InterPro" id="IPR001138">
    <property type="entry name" value="Zn2Cys6_DnaBD"/>
</dbReference>
<feature type="region of interest" description="Disordered" evidence="6">
    <location>
        <begin position="127"/>
        <end position="186"/>
    </location>
</feature>